<evidence type="ECO:0000313" key="4">
    <source>
        <dbReference type="Proteomes" id="UP000054821"/>
    </source>
</evidence>
<dbReference type="Proteomes" id="UP000054821">
    <property type="component" value="Unassembled WGS sequence"/>
</dbReference>
<dbReference type="GO" id="GO:0016491">
    <property type="term" value="F:oxidoreductase activity"/>
    <property type="evidence" value="ECO:0007669"/>
    <property type="project" value="UniProtKB-KW"/>
</dbReference>
<keyword evidence="4" id="KW-1185">Reference proteome</keyword>
<evidence type="ECO:0000256" key="1">
    <source>
        <dbReference type="ARBA" id="ARBA00023002"/>
    </source>
</evidence>
<name>A0A2P4ZWY2_9HYPO</name>
<accession>A0A2P4ZWY2</accession>
<dbReference type="SUPFAM" id="SSF51430">
    <property type="entry name" value="NAD(P)-linked oxidoreductase"/>
    <property type="match status" value="1"/>
</dbReference>
<protein>
    <recommendedName>
        <fullName evidence="2">NADP-dependent oxidoreductase domain-containing protein</fullName>
    </recommendedName>
</protein>
<dbReference type="PANTHER" id="PTHR43364">
    <property type="entry name" value="NADH-SPECIFIC METHYLGLYOXAL REDUCTASE-RELATED"/>
    <property type="match status" value="1"/>
</dbReference>
<dbReference type="STRING" id="398673.A0A2P4ZWY2"/>
<dbReference type="PANTHER" id="PTHR43364:SF4">
    <property type="entry name" value="NAD(P)-LINKED OXIDOREDUCTASE SUPERFAMILY PROTEIN"/>
    <property type="match status" value="1"/>
</dbReference>
<dbReference type="InterPro" id="IPR050523">
    <property type="entry name" value="AKR_Detox_Biosynth"/>
</dbReference>
<feature type="domain" description="NADP-dependent oxidoreductase" evidence="2">
    <location>
        <begin position="9"/>
        <end position="315"/>
    </location>
</feature>
<keyword evidence="1" id="KW-0560">Oxidoreductase</keyword>
<dbReference type="RefSeq" id="XP_024406280.1">
    <property type="nucleotide sequence ID" value="XM_024548877.1"/>
</dbReference>
<evidence type="ECO:0000313" key="3">
    <source>
        <dbReference type="EMBL" id="PON28805.1"/>
    </source>
</evidence>
<dbReference type="Pfam" id="PF00248">
    <property type="entry name" value="Aldo_ket_red"/>
    <property type="match status" value="1"/>
</dbReference>
<reference evidence="3 4" key="1">
    <citation type="journal article" date="2016" name="Genome Announc.">
        <title>Draft Whole-Genome Sequence of Trichoderma gamsii T6085, a Promising Biocontrol Agent of Fusarium Head Blight on Wheat.</title>
        <authorList>
            <person name="Baroncelli R."/>
            <person name="Zapparata A."/>
            <person name="Piaggeschi G."/>
            <person name="Sarrocco S."/>
            <person name="Vannacci G."/>
        </authorList>
    </citation>
    <scope>NUCLEOTIDE SEQUENCE [LARGE SCALE GENOMIC DNA]</scope>
    <source>
        <strain evidence="3 4">T6085</strain>
    </source>
</reference>
<organism evidence="3 4">
    <name type="scientific">Trichoderma gamsii</name>
    <dbReference type="NCBI Taxonomy" id="398673"/>
    <lineage>
        <taxon>Eukaryota</taxon>
        <taxon>Fungi</taxon>
        <taxon>Dikarya</taxon>
        <taxon>Ascomycota</taxon>
        <taxon>Pezizomycotina</taxon>
        <taxon>Sordariomycetes</taxon>
        <taxon>Hypocreomycetidae</taxon>
        <taxon>Hypocreales</taxon>
        <taxon>Hypocreaceae</taxon>
        <taxon>Trichoderma</taxon>
    </lineage>
</organism>
<sequence length="326" mass="36237">MATLPRVQLVFGAGGIGEGTITHAWTTGEQTSELLDVLKELEITELDSAASSPPGSPRVSERLLGESRAVGKGFVIDTKIERTATSGGLSEAAIDSSLKKSLELLGMKQCNILYAHFPDPNTPVEESARAFDKHYRAGLFRELGLCNHSYEQVREWLQVCKRHDYVKPTVWQGHYNAIRRAPETELFPFLKEHNIRIHAYSPLAGGFLTGKVSLASEAGTLSGSRWEPGRFPFYVKAFDKPAIHTAMIAFCKKCDAVGVTPTEVSLRWIVHHSTLGEGDAIILGASRLDQLRSNVEFCKKGRLDKRLLEAYEELWKGVEKDPPEWF</sequence>
<comment type="caution">
    <text evidence="3">The sequence shown here is derived from an EMBL/GenBank/DDBJ whole genome shotgun (WGS) entry which is preliminary data.</text>
</comment>
<dbReference type="CDD" id="cd19075">
    <property type="entry name" value="AKR_AKR7A1-5"/>
    <property type="match status" value="1"/>
</dbReference>
<proteinExistence type="predicted"/>
<dbReference type="AlphaFoldDB" id="A0A2P4ZWY2"/>
<gene>
    <name evidence="3" type="ORF">TGAM01_v201913</name>
</gene>
<dbReference type="InterPro" id="IPR036812">
    <property type="entry name" value="NAD(P)_OxRdtase_dom_sf"/>
</dbReference>
<dbReference type="Gene3D" id="3.20.20.100">
    <property type="entry name" value="NADP-dependent oxidoreductase domain"/>
    <property type="match status" value="1"/>
</dbReference>
<dbReference type="GeneID" id="29980237"/>
<dbReference type="EMBL" id="JPDN02000005">
    <property type="protein sequence ID" value="PON28805.1"/>
    <property type="molecule type" value="Genomic_DNA"/>
</dbReference>
<dbReference type="InterPro" id="IPR023210">
    <property type="entry name" value="NADP_OxRdtase_dom"/>
</dbReference>
<evidence type="ECO:0000259" key="2">
    <source>
        <dbReference type="Pfam" id="PF00248"/>
    </source>
</evidence>